<accession>A0AAJ0FVM4</accession>
<evidence type="ECO:0000256" key="1">
    <source>
        <dbReference type="SAM" id="MobiDB-lite"/>
    </source>
</evidence>
<feature type="compositionally biased region" description="Polar residues" evidence="1">
    <location>
        <begin position="149"/>
        <end position="162"/>
    </location>
</feature>
<feature type="region of interest" description="Disordered" evidence="1">
    <location>
        <begin position="31"/>
        <end position="64"/>
    </location>
</feature>
<evidence type="ECO:0000313" key="4">
    <source>
        <dbReference type="Proteomes" id="UP001251528"/>
    </source>
</evidence>
<evidence type="ECO:0000256" key="2">
    <source>
        <dbReference type="SAM" id="SignalP"/>
    </source>
</evidence>
<feature type="compositionally biased region" description="Basic and acidic residues" evidence="1">
    <location>
        <begin position="167"/>
        <end position="178"/>
    </location>
</feature>
<name>A0AAJ0FVM4_9HYPO</name>
<dbReference type="Proteomes" id="UP001251528">
    <property type="component" value="Unassembled WGS sequence"/>
</dbReference>
<dbReference type="AlphaFoldDB" id="A0AAJ0FVM4"/>
<gene>
    <name evidence="3" type="ORF">QQS21_004230</name>
</gene>
<proteinExistence type="predicted"/>
<protein>
    <submittedName>
        <fullName evidence="3">Uncharacterized protein</fullName>
    </submittedName>
</protein>
<feature type="region of interest" description="Disordered" evidence="1">
    <location>
        <begin position="129"/>
        <end position="178"/>
    </location>
</feature>
<feature type="compositionally biased region" description="Basic and acidic residues" evidence="1">
    <location>
        <begin position="132"/>
        <end position="141"/>
    </location>
</feature>
<dbReference type="EMBL" id="JASWJB010000061">
    <property type="protein sequence ID" value="KAK2603550.1"/>
    <property type="molecule type" value="Genomic_DNA"/>
</dbReference>
<feature type="signal peptide" evidence="2">
    <location>
        <begin position="1"/>
        <end position="16"/>
    </location>
</feature>
<comment type="caution">
    <text evidence="3">The sequence shown here is derived from an EMBL/GenBank/DDBJ whole genome shotgun (WGS) entry which is preliminary data.</text>
</comment>
<feature type="chain" id="PRO_5042570993" evidence="2">
    <location>
        <begin position="17"/>
        <end position="178"/>
    </location>
</feature>
<keyword evidence="2" id="KW-0732">Signal</keyword>
<keyword evidence="4" id="KW-1185">Reference proteome</keyword>
<organism evidence="3 4">
    <name type="scientific">Conoideocrella luteorostrata</name>
    <dbReference type="NCBI Taxonomy" id="1105319"/>
    <lineage>
        <taxon>Eukaryota</taxon>
        <taxon>Fungi</taxon>
        <taxon>Dikarya</taxon>
        <taxon>Ascomycota</taxon>
        <taxon>Pezizomycotina</taxon>
        <taxon>Sordariomycetes</taxon>
        <taxon>Hypocreomycetidae</taxon>
        <taxon>Hypocreales</taxon>
        <taxon>Clavicipitaceae</taxon>
        <taxon>Conoideocrella</taxon>
    </lineage>
</organism>
<evidence type="ECO:0000313" key="3">
    <source>
        <dbReference type="EMBL" id="KAK2603550.1"/>
    </source>
</evidence>
<sequence length="178" mass="19292">MAILLFIVIGIYVSQKLQRFEQHIKAQIRRVKRAVPDGREGRDGRDGLRGPPGDRDDGGEAGVNLNDISPITEMEHRSINYAPLPAQSSQPAQQVQPVELAQSQTKSTSHGFTRTVSTAANGVKIMGSSSAAKRETRREYRAIAPKPSATATRSVGTTNNGDSIPCVRDDRSLGKSRV</sequence>
<reference evidence="3" key="1">
    <citation type="submission" date="2023-06" db="EMBL/GenBank/DDBJ databases">
        <title>Conoideocrella luteorostrata (Hypocreales: Clavicipitaceae), a potential biocontrol fungus for elongate hemlock scale in United States Christmas tree production areas.</title>
        <authorList>
            <person name="Barrett H."/>
            <person name="Lovett B."/>
            <person name="Macias A.M."/>
            <person name="Stajich J.E."/>
            <person name="Kasson M.T."/>
        </authorList>
    </citation>
    <scope>NUCLEOTIDE SEQUENCE</scope>
    <source>
        <strain evidence="3">ARSEF 14590</strain>
    </source>
</reference>
<feature type="compositionally biased region" description="Basic and acidic residues" evidence="1">
    <location>
        <begin position="34"/>
        <end position="58"/>
    </location>
</feature>